<dbReference type="PROSITE" id="PS50931">
    <property type="entry name" value="HTH_LYSR"/>
    <property type="match status" value="1"/>
</dbReference>
<evidence type="ECO:0000256" key="1">
    <source>
        <dbReference type="ARBA" id="ARBA00009437"/>
    </source>
</evidence>
<dbReference type="PANTHER" id="PTHR30126">
    <property type="entry name" value="HTH-TYPE TRANSCRIPTIONAL REGULATOR"/>
    <property type="match status" value="1"/>
</dbReference>
<dbReference type="Gene3D" id="1.10.10.10">
    <property type="entry name" value="Winged helix-like DNA-binding domain superfamily/Winged helix DNA-binding domain"/>
    <property type="match status" value="1"/>
</dbReference>
<comment type="similarity">
    <text evidence="1">Belongs to the LysR transcriptional regulatory family.</text>
</comment>
<dbReference type="PANTHER" id="PTHR30126:SF39">
    <property type="entry name" value="HTH-TYPE TRANSCRIPTIONAL REGULATOR CYSL"/>
    <property type="match status" value="1"/>
</dbReference>
<dbReference type="STRING" id="34004.SAMN04488021_10762"/>
<evidence type="ECO:0000259" key="5">
    <source>
        <dbReference type="PROSITE" id="PS50931"/>
    </source>
</evidence>
<feature type="domain" description="HTH lysR-type" evidence="5">
    <location>
        <begin position="25"/>
        <end position="82"/>
    </location>
</feature>
<evidence type="ECO:0000313" key="7">
    <source>
        <dbReference type="Proteomes" id="UP000183635"/>
    </source>
</evidence>
<evidence type="ECO:0000256" key="2">
    <source>
        <dbReference type="ARBA" id="ARBA00023015"/>
    </source>
</evidence>
<dbReference type="InterPro" id="IPR036388">
    <property type="entry name" value="WH-like_DNA-bd_sf"/>
</dbReference>
<accession>A0A1I2Z7Y7</accession>
<keyword evidence="2" id="KW-0805">Transcription regulation</keyword>
<evidence type="ECO:0000256" key="4">
    <source>
        <dbReference type="ARBA" id="ARBA00023163"/>
    </source>
</evidence>
<dbReference type="InterPro" id="IPR036390">
    <property type="entry name" value="WH_DNA-bd_sf"/>
</dbReference>
<dbReference type="Gene3D" id="3.40.190.290">
    <property type="match status" value="1"/>
</dbReference>
<dbReference type="InterPro" id="IPR005119">
    <property type="entry name" value="LysR_subst-bd"/>
</dbReference>
<dbReference type="GO" id="GO:0003700">
    <property type="term" value="F:DNA-binding transcription factor activity"/>
    <property type="evidence" value="ECO:0007669"/>
    <property type="project" value="InterPro"/>
</dbReference>
<dbReference type="SUPFAM" id="SSF46785">
    <property type="entry name" value="Winged helix' DNA-binding domain"/>
    <property type="match status" value="1"/>
</dbReference>
<evidence type="ECO:0000256" key="3">
    <source>
        <dbReference type="ARBA" id="ARBA00023125"/>
    </source>
</evidence>
<keyword evidence="3 6" id="KW-0238">DNA-binding</keyword>
<dbReference type="InterPro" id="IPR000847">
    <property type="entry name" value="LysR_HTH_N"/>
</dbReference>
<dbReference type="AlphaFoldDB" id="A0A1I2Z7Y7"/>
<name>A0A1I2Z7Y7_9RHOB</name>
<dbReference type="PRINTS" id="PR00039">
    <property type="entry name" value="HTHLYSR"/>
</dbReference>
<dbReference type="GO" id="GO:0000976">
    <property type="term" value="F:transcription cis-regulatory region binding"/>
    <property type="evidence" value="ECO:0007669"/>
    <property type="project" value="TreeGrafter"/>
</dbReference>
<sequence length="316" mass="34065">MVPDYQSIHRIIFVRPFDFANMRRMTLEQLRIFLAVAERQHVTRAAEALNLTQSAVSAAISALESRHGVRCFDRIGRRIALTETGAAFMAEARAVLDRAETAEMVLEDLAREPRGRLRLHASQTVASYWLPPRLVALRDLHPGIELRLSVGNTAQAADAVQEGAADLGLVEGDVAHGGLSRQVVARDRLVLVMAADHPWAGLAAVPVAQLAAQGWVLREPGSGTRAAFESWLEGQGLSAADLPPALELPSNEAVLGAVAASRRLGVLSHRAVETAEAAGRIRSLPLPGAERPFSLLTDPRRHRTRAMQALIGLLAG</sequence>
<dbReference type="EMBL" id="FOPU01000007">
    <property type="protein sequence ID" value="SFH33181.1"/>
    <property type="molecule type" value="Genomic_DNA"/>
</dbReference>
<evidence type="ECO:0000313" key="6">
    <source>
        <dbReference type="EMBL" id="SFH33181.1"/>
    </source>
</evidence>
<protein>
    <submittedName>
        <fullName evidence="6">DNA-binding transcriptional regulator, LysR family</fullName>
    </submittedName>
</protein>
<dbReference type="CDD" id="cd08420">
    <property type="entry name" value="PBP2_CysL_like"/>
    <property type="match status" value="1"/>
</dbReference>
<dbReference type="Proteomes" id="UP000183635">
    <property type="component" value="Unassembled WGS sequence"/>
</dbReference>
<keyword evidence="7" id="KW-1185">Reference proteome</keyword>
<dbReference type="Pfam" id="PF00126">
    <property type="entry name" value="HTH_1"/>
    <property type="match status" value="1"/>
</dbReference>
<organism evidence="6 7">
    <name type="scientific">Paracoccus aminovorans</name>
    <dbReference type="NCBI Taxonomy" id="34004"/>
    <lineage>
        <taxon>Bacteria</taxon>
        <taxon>Pseudomonadati</taxon>
        <taxon>Pseudomonadota</taxon>
        <taxon>Alphaproteobacteria</taxon>
        <taxon>Rhodobacterales</taxon>
        <taxon>Paracoccaceae</taxon>
        <taxon>Paracoccus</taxon>
    </lineage>
</organism>
<keyword evidence="4" id="KW-0804">Transcription</keyword>
<gene>
    <name evidence="6" type="ORF">SAMN04488021_10762</name>
</gene>
<dbReference type="Pfam" id="PF03466">
    <property type="entry name" value="LysR_substrate"/>
    <property type="match status" value="1"/>
</dbReference>
<reference evidence="6 7" key="1">
    <citation type="submission" date="2016-10" db="EMBL/GenBank/DDBJ databases">
        <authorList>
            <person name="de Groot N.N."/>
        </authorList>
    </citation>
    <scope>NUCLEOTIDE SEQUENCE [LARGE SCALE GENOMIC DNA]</scope>
    <source>
        <strain evidence="6 7">DSM 8537</strain>
    </source>
</reference>
<dbReference type="SUPFAM" id="SSF53850">
    <property type="entry name" value="Periplasmic binding protein-like II"/>
    <property type="match status" value="1"/>
</dbReference>
<dbReference type="FunFam" id="1.10.10.10:FF:000001">
    <property type="entry name" value="LysR family transcriptional regulator"/>
    <property type="match status" value="1"/>
</dbReference>
<proteinExistence type="inferred from homology"/>